<dbReference type="Proteomes" id="UP000325440">
    <property type="component" value="Unassembled WGS sequence"/>
</dbReference>
<accession>A0A5E4NGU3</accession>
<proteinExistence type="predicted"/>
<reference evidence="2 3" key="1">
    <citation type="submission" date="2019-08" db="EMBL/GenBank/DDBJ databases">
        <authorList>
            <person name="Alioto T."/>
            <person name="Alioto T."/>
            <person name="Gomez Garrido J."/>
        </authorList>
    </citation>
    <scope>NUCLEOTIDE SEQUENCE [LARGE SCALE GENOMIC DNA]</scope>
</reference>
<feature type="region of interest" description="Disordered" evidence="1">
    <location>
        <begin position="214"/>
        <end position="246"/>
    </location>
</feature>
<evidence type="ECO:0000256" key="1">
    <source>
        <dbReference type="SAM" id="MobiDB-lite"/>
    </source>
</evidence>
<name>A0A5E4NGU3_9HEMI</name>
<organism evidence="2 3">
    <name type="scientific">Cinara cedri</name>
    <dbReference type="NCBI Taxonomy" id="506608"/>
    <lineage>
        <taxon>Eukaryota</taxon>
        <taxon>Metazoa</taxon>
        <taxon>Ecdysozoa</taxon>
        <taxon>Arthropoda</taxon>
        <taxon>Hexapoda</taxon>
        <taxon>Insecta</taxon>
        <taxon>Pterygota</taxon>
        <taxon>Neoptera</taxon>
        <taxon>Paraneoptera</taxon>
        <taxon>Hemiptera</taxon>
        <taxon>Sternorrhyncha</taxon>
        <taxon>Aphidomorpha</taxon>
        <taxon>Aphidoidea</taxon>
        <taxon>Aphididae</taxon>
        <taxon>Lachninae</taxon>
        <taxon>Cinara</taxon>
    </lineage>
</organism>
<evidence type="ECO:0000313" key="3">
    <source>
        <dbReference type="Proteomes" id="UP000325440"/>
    </source>
</evidence>
<sequence length="335" mass="38049">MEIDIDEEKSKNVQSKVVNSCDSVAIDKNKIEEQTMEFDVEKKKSKMYNNCKKSWWPDDAINIIEEPAVGLYIEELNPIDIQPAVVRNLCVPDDAINIIEEPTLGLYIEEQNPFDIQTAILRNPCVSDDALNLIEGHAVMLDIEEQNPIDIQQLRHAVVRNPGVPDNAINIIEEQAVGLDIEEQNPIYIQPKVVNSCDSAAIDKNKIEEQSMEFDVEEKNENNVEPCSTSTAESPELDENSSSETTMFHECKGRRFQFKKGSDIDNQATIAFINDFIMTNRNATWLYSDNETFANDGTKEEIVNNHNGAVIVKNKYEEQTMELNMEEENQTNVQS</sequence>
<gene>
    <name evidence="2" type="ORF">CINCED_3A006774</name>
</gene>
<protein>
    <submittedName>
        <fullName evidence="2">Uncharacterized protein</fullName>
    </submittedName>
</protein>
<keyword evidence="3" id="KW-1185">Reference proteome</keyword>
<dbReference type="AlphaFoldDB" id="A0A5E4NGU3"/>
<evidence type="ECO:0000313" key="2">
    <source>
        <dbReference type="EMBL" id="VVC42948.1"/>
    </source>
</evidence>
<dbReference type="EMBL" id="CABPRJ010002083">
    <property type="protein sequence ID" value="VVC42948.1"/>
    <property type="molecule type" value="Genomic_DNA"/>
</dbReference>
<feature type="compositionally biased region" description="Polar residues" evidence="1">
    <location>
        <begin position="223"/>
        <end position="233"/>
    </location>
</feature>
<feature type="non-terminal residue" evidence="2">
    <location>
        <position position="335"/>
    </location>
</feature>